<protein>
    <submittedName>
        <fullName evidence="6">3-oxoacyl-[acyl-carrier-protein] synthase III C-terminal domain-containing protein</fullName>
    </submittedName>
</protein>
<comment type="caution">
    <text evidence="6">The sequence shown here is derived from an EMBL/GenBank/DDBJ whole genome shotgun (WGS) entry which is preliminary data.</text>
</comment>
<dbReference type="Pfam" id="PF08541">
    <property type="entry name" value="ACP_syn_III_C"/>
    <property type="match status" value="1"/>
</dbReference>
<reference evidence="6 7" key="1">
    <citation type="submission" date="2024-03" db="EMBL/GenBank/DDBJ databases">
        <title>Novel Streptomyces species of biotechnological and ecological value are a feature of Machair soil.</title>
        <authorList>
            <person name="Prole J.R."/>
            <person name="Goodfellow M."/>
            <person name="Allenby N."/>
            <person name="Ward A.C."/>
        </authorList>
    </citation>
    <scope>NUCLEOTIDE SEQUENCE [LARGE SCALE GENOMIC DNA]</scope>
    <source>
        <strain evidence="6 7">MS1.HAVA.3</strain>
    </source>
</reference>
<evidence type="ECO:0000256" key="2">
    <source>
        <dbReference type="ARBA" id="ARBA00022679"/>
    </source>
</evidence>
<keyword evidence="7" id="KW-1185">Reference proteome</keyword>
<dbReference type="PANTHER" id="PTHR34069:SF3">
    <property type="entry name" value="ACYL-COA:ACYL-COA ALKYLTRANSFERASE"/>
    <property type="match status" value="1"/>
</dbReference>
<dbReference type="SUPFAM" id="SSF53901">
    <property type="entry name" value="Thiolase-like"/>
    <property type="match status" value="1"/>
</dbReference>
<proteinExistence type="predicted"/>
<keyword evidence="2" id="KW-0808">Transferase</keyword>
<evidence type="ECO:0000256" key="1">
    <source>
        <dbReference type="ARBA" id="ARBA00022490"/>
    </source>
</evidence>
<dbReference type="Proteomes" id="UP001382904">
    <property type="component" value="Unassembled WGS sequence"/>
</dbReference>
<accession>A0ABU8UBU7</accession>
<evidence type="ECO:0000313" key="7">
    <source>
        <dbReference type="Proteomes" id="UP001382904"/>
    </source>
</evidence>
<dbReference type="PANTHER" id="PTHR34069">
    <property type="entry name" value="3-OXOACYL-[ACYL-CARRIER-PROTEIN] SYNTHASE 3"/>
    <property type="match status" value="1"/>
</dbReference>
<evidence type="ECO:0000259" key="4">
    <source>
        <dbReference type="Pfam" id="PF08541"/>
    </source>
</evidence>
<evidence type="ECO:0000259" key="5">
    <source>
        <dbReference type="Pfam" id="PF08545"/>
    </source>
</evidence>
<gene>
    <name evidence="6" type="ORF">WKI68_37460</name>
</gene>
<sequence>MSLYSRITQVAVHLPDGRQSARAIEDRLREYSPGVRVPAGLLSRLYGLEERIVAAEGDLPSDLASHAVGRVLEQAALEPGEIDLLLFAAVSADVEEPANAHIVAVQSGLSCPVFDVTNACNSVLNALEVADAFIRAGRYRRILIACGETLSRLSRWTLPDPAALRTGLASLTGGDMGAALLVEASAEPGIVAHTFMANSTGWPAATLFNPHHAPDRPHGLHIDSEQLLASFLGLDTRAAQWMKEQHADPNELALVGVHQPSVPFVRTFCERLGIHPDAVIPTFHRTGNMGAATLPLQLSLATDQGRLRPGMQVALFGMASGASGGVMLIEW</sequence>
<evidence type="ECO:0000256" key="3">
    <source>
        <dbReference type="ARBA" id="ARBA00023315"/>
    </source>
</evidence>
<feature type="domain" description="Beta-ketoacyl-[acyl-carrier-protein] synthase III N-terminal" evidence="5">
    <location>
        <begin position="114"/>
        <end position="196"/>
    </location>
</feature>
<evidence type="ECO:0000313" key="6">
    <source>
        <dbReference type="EMBL" id="MEJ8645371.1"/>
    </source>
</evidence>
<keyword evidence="1" id="KW-0963">Cytoplasm</keyword>
<dbReference type="EMBL" id="JBBKAM010000003">
    <property type="protein sequence ID" value="MEJ8645371.1"/>
    <property type="molecule type" value="Genomic_DNA"/>
</dbReference>
<dbReference type="InterPro" id="IPR016039">
    <property type="entry name" value="Thiolase-like"/>
</dbReference>
<dbReference type="Pfam" id="PF08545">
    <property type="entry name" value="ACP_syn_III"/>
    <property type="match status" value="1"/>
</dbReference>
<feature type="domain" description="Beta-ketoacyl-[acyl-carrier-protein] synthase III C-terminal" evidence="4">
    <location>
        <begin position="243"/>
        <end position="331"/>
    </location>
</feature>
<dbReference type="InterPro" id="IPR013751">
    <property type="entry name" value="ACP_syn_III_N"/>
</dbReference>
<organism evidence="6 7">
    <name type="scientific">Streptomyces caledonius</name>
    <dbReference type="NCBI Taxonomy" id="3134107"/>
    <lineage>
        <taxon>Bacteria</taxon>
        <taxon>Bacillati</taxon>
        <taxon>Actinomycetota</taxon>
        <taxon>Actinomycetes</taxon>
        <taxon>Kitasatosporales</taxon>
        <taxon>Streptomycetaceae</taxon>
        <taxon>Streptomyces</taxon>
    </lineage>
</organism>
<name>A0ABU8UBU7_9ACTN</name>
<dbReference type="Gene3D" id="3.40.47.10">
    <property type="match status" value="2"/>
</dbReference>
<dbReference type="InterPro" id="IPR013747">
    <property type="entry name" value="ACP_syn_III_C"/>
</dbReference>
<keyword evidence="3" id="KW-0012">Acyltransferase</keyword>